<dbReference type="PANTHER" id="PTHR37952">
    <property type="match status" value="1"/>
</dbReference>
<keyword evidence="3" id="KW-1185">Reference proteome</keyword>
<dbReference type="Proteomes" id="UP001156691">
    <property type="component" value="Unassembled WGS sequence"/>
</dbReference>
<evidence type="ECO:0000313" key="2">
    <source>
        <dbReference type="EMBL" id="GLQ55925.1"/>
    </source>
</evidence>
<dbReference type="PANTHER" id="PTHR37952:SF2">
    <property type="entry name" value="PROTEIN CREA"/>
    <property type="match status" value="1"/>
</dbReference>
<dbReference type="RefSeq" id="WP_284341343.1">
    <property type="nucleotide sequence ID" value="NZ_BSNS01000015.1"/>
</dbReference>
<evidence type="ECO:0000256" key="1">
    <source>
        <dbReference type="SAM" id="SignalP"/>
    </source>
</evidence>
<dbReference type="InterPro" id="IPR010292">
    <property type="entry name" value="Uncharacterised_CreA"/>
</dbReference>
<evidence type="ECO:0000313" key="3">
    <source>
        <dbReference type="Proteomes" id="UP001156691"/>
    </source>
</evidence>
<keyword evidence="1" id="KW-0732">Signal</keyword>
<organism evidence="2 3">
    <name type="scientific">Devosia nitrariae</name>
    <dbReference type="NCBI Taxonomy" id="2071872"/>
    <lineage>
        <taxon>Bacteria</taxon>
        <taxon>Pseudomonadati</taxon>
        <taxon>Pseudomonadota</taxon>
        <taxon>Alphaproteobacteria</taxon>
        <taxon>Hyphomicrobiales</taxon>
        <taxon>Devosiaceae</taxon>
        <taxon>Devosia</taxon>
    </lineage>
</organism>
<protein>
    <recommendedName>
        <fullName evidence="4">CreA protein</fullName>
    </recommendedName>
</protein>
<comment type="caution">
    <text evidence="2">The sequence shown here is derived from an EMBL/GenBank/DDBJ whole genome shotgun (WGS) entry which is preliminary data.</text>
</comment>
<dbReference type="EMBL" id="BSNS01000015">
    <property type="protein sequence ID" value="GLQ55925.1"/>
    <property type="molecule type" value="Genomic_DNA"/>
</dbReference>
<dbReference type="PROSITE" id="PS51257">
    <property type="entry name" value="PROKAR_LIPOPROTEIN"/>
    <property type="match status" value="1"/>
</dbReference>
<gene>
    <name evidence="2" type="ORF">GCM10010862_31840</name>
</gene>
<name>A0ABQ5W755_9HYPH</name>
<sequence>MYQRLARLLLPAAIVALLAACSDPREVGSVSVDWTGNDVVVEAVADPEVEGVICHVAYFSRSLIDRLQQGNWFEDPSYSALDCSAVGPIVIGDISTRPGGEEVFRERRSLIWKSLRVSRIYDAKNNALVYLAHAREIQLGSGKMSLSVIPLANAEVTWREGAPAAAAQ</sequence>
<reference evidence="3" key="1">
    <citation type="journal article" date="2019" name="Int. J. Syst. Evol. Microbiol.">
        <title>The Global Catalogue of Microorganisms (GCM) 10K type strain sequencing project: providing services to taxonomists for standard genome sequencing and annotation.</title>
        <authorList>
            <consortium name="The Broad Institute Genomics Platform"/>
            <consortium name="The Broad Institute Genome Sequencing Center for Infectious Disease"/>
            <person name="Wu L."/>
            <person name="Ma J."/>
        </authorList>
    </citation>
    <scope>NUCLEOTIDE SEQUENCE [LARGE SCALE GENOMIC DNA]</scope>
    <source>
        <strain evidence="3">NBRC 112416</strain>
    </source>
</reference>
<feature type="chain" id="PRO_5045911587" description="CreA protein" evidence="1">
    <location>
        <begin position="20"/>
        <end position="168"/>
    </location>
</feature>
<accession>A0ABQ5W755</accession>
<evidence type="ECO:0008006" key="4">
    <source>
        <dbReference type="Google" id="ProtNLM"/>
    </source>
</evidence>
<feature type="signal peptide" evidence="1">
    <location>
        <begin position="1"/>
        <end position="19"/>
    </location>
</feature>
<dbReference type="Pfam" id="PF05981">
    <property type="entry name" value="CreA"/>
    <property type="match status" value="1"/>
</dbReference>
<proteinExistence type="predicted"/>